<reference evidence="5 6" key="1">
    <citation type="submission" date="2016-11" db="EMBL/GenBank/DDBJ databases">
        <authorList>
            <person name="Jaros S."/>
            <person name="Januszkiewicz K."/>
            <person name="Wedrychowicz H."/>
        </authorList>
    </citation>
    <scope>NUCLEOTIDE SEQUENCE [LARGE SCALE GENOMIC DNA]</scope>
    <source>
        <strain evidence="5 6">DSM 27406</strain>
    </source>
</reference>
<feature type="signal peptide" evidence="3">
    <location>
        <begin position="1"/>
        <end position="19"/>
    </location>
</feature>
<gene>
    <name evidence="5" type="ORF">SAMN05444266_105364</name>
</gene>
<keyword evidence="2" id="KW-0472">Membrane</keyword>
<feature type="domain" description="DUF6377" evidence="4">
    <location>
        <begin position="256"/>
        <end position="496"/>
    </location>
</feature>
<keyword evidence="6" id="KW-1185">Reference proteome</keyword>
<dbReference type="Pfam" id="PF19904">
    <property type="entry name" value="DUF6377"/>
    <property type="match status" value="1"/>
</dbReference>
<dbReference type="Proteomes" id="UP000184420">
    <property type="component" value="Unassembled WGS sequence"/>
</dbReference>
<keyword evidence="2" id="KW-1133">Transmembrane helix</keyword>
<dbReference type="STRING" id="1419482.SAMN05444266_105364"/>
<evidence type="ECO:0000256" key="3">
    <source>
        <dbReference type="SAM" id="SignalP"/>
    </source>
</evidence>
<dbReference type="InterPro" id="IPR045957">
    <property type="entry name" value="DUF6377"/>
</dbReference>
<proteinExistence type="predicted"/>
<evidence type="ECO:0000313" key="6">
    <source>
        <dbReference type="Proteomes" id="UP000184420"/>
    </source>
</evidence>
<keyword evidence="3" id="KW-0732">Signal</keyword>
<feature type="chain" id="PRO_5012341969" description="DUF6377 domain-containing protein" evidence="3">
    <location>
        <begin position="20"/>
        <end position="534"/>
    </location>
</feature>
<evidence type="ECO:0000256" key="2">
    <source>
        <dbReference type="SAM" id="Phobius"/>
    </source>
</evidence>
<dbReference type="AlphaFoldDB" id="A0A1M7EAY0"/>
<feature type="coiled-coil region" evidence="1">
    <location>
        <begin position="356"/>
        <end position="383"/>
    </location>
</feature>
<dbReference type="Gene3D" id="1.25.40.10">
    <property type="entry name" value="Tetratricopeptide repeat domain"/>
    <property type="match status" value="1"/>
</dbReference>
<dbReference type="EMBL" id="FRBL01000005">
    <property type="protein sequence ID" value="SHL88904.1"/>
    <property type="molecule type" value="Genomic_DNA"/>
</dbReference>
<dbReference type="InterPro" id="IPR011990">
    <property type="entry name" value="TPR-like_helical_dom_sf"/>
</dbReference>
<sequence>MRRIFGGLFFTLLSLAAHAKGKPYTDSILKVLNQTIERAGAYDSIKIKKIDSIRRQMPQQGSQELTYNYYQELYEAYKIFNFDSAFSYGSKMQQLGQQLNDPVRIANAKVKLGFILLSSGMFMEASGYINTIDINGKPDELRVEYFKLKSRFYSDMAAYNQDRFFSPEYMRQAIAAMDSALQLMDSTGFEYRFHKAEQLYKRGDILGALATFPNLNDPGLTERQVAVAACSLGSMYQKNQQRDTAIYLMARSAIADIRTSTKETMAAYTLATFLFELGDIKTASRYIERAMTEAVFYGARQRKVMVSNILPIIEEERINTAEQQNRSLIIYAAIVTVLFLALVAMTIIVFRQIRKLKQAQQAITQAHLRQQEANNQLEEANKIKEEYIGYFFHSNAKYIGKIEKIKQLLEQKLAESKSATDFRFLINSINVRQERDELFTNFDRVFLRIFPHFVDEFNKLFDADNKVQLKENELLNTDLRIFALIRIGITDNEQIARILEYSVNTIYAYKTKIKKRSLVPNDEFETRIMAIKAL</sequence>
<accession>A0A1M7EAY0</accession>
<dbReference type="OrthoDB" id="1044679at2"/>
<dbReference type="RefSeq" id="WP_073082327.1">
    <property type="nucleotide sequence ID" value="NZ_FRBL01000005.1"/>
</dbReference>
<evidence type="ECO:0000313" key="5">
    <source>
        <dbReference type="EMBL" id="SHL88904.1"/>
    </source>
</evidence>
<keyword evidence="2" id="KW-0812">Transmembrane</keyword>
<feature type="transmembrane region" description="Helical" evidence="2">
    <location>
        <begin position="328"/>
        <end position="350"/>
    </location>
</feature>
<name>A0A1M7EAY0_9BACT</name>
<protein>
    <recommendedName>
        <fullName evidence="4">DUF6377 domain-containing protein</fullName>
    </recommendedName>
</protein>
<evidence type="ECO:0000259" key="4">
    <source>
        <dbReference type="Pfam" id="PF19904"/>
    </source>
</evidence>
<organism evidence="5 6">
    <name type="scientific">Chitinophaga jiangningensis</name>
    <dbReference type="NCBI Taxonomy" id="1419482"/>
    <lineage>
        <taxon>Bacteria</taxon>
        <taxon>Pseudomonadati</taxon>
        <taxon>Bacteroidota</taxon>
        <taxon>Chitinophagia</taxon>
        <taxon>Chitinophagales</taxon>
        <taxon>Chitinophagaceae</taxon>
        <taxon>Chitinophaga</taxon>
    </lineage>
</organism>
<dbReference type="SUPFAM" id="SSF48452">
    <property type="entry name" value="TPR-like"/>
    <property type="match status" value="1"/>
</dbReference>
<keyword evidence="1" id="KW-0175">Coiled coil</keyword>
<evidence type="ECO:0000256" key="1">
    <source>
        <dbReference type="SAM" id="Coils"/>
    </source>
</evidence>